<protein>
    <submittedName>
        <fullName evidence="1">Uncharacterized protein</fullName>
    </submittedName>
</protein>
<evidence type="ECO:0000313" key="1">
    <source>
        <dbReference type="EMBL" id="KAI4318146.1"/>
    </source>
</evidence>
<dbReference type="Proteomes" id="UP000828941">
    <property type="component" value="Chromosome 10"/>
</dbReference>
<proteinExistence type="predicted"/>
<gene>
    <name evidence="1" type="ORF">L6164_025950</name>
</gene>
<name>A0ACB9M3N2_BAUVA</name>
<accession>A0ACB9M3N2</accession>
<dbReference type="EMBL" id="CM039435">
    <property type="protein sequence ID" value="KAI4318146.1"/>
    <property type="molecule type" value="Genomic_DNA"/>
</dbReference>
<organism evidence="1 2">
    <name type="scientific">Bauhinia variegata</name>
    <name type="common">Purple orchid tree</name>
    <name type="synonym">Phanera variegata</name>
    <dbReference type="NCBI Taxonomy" id="167791"/>
    <lineage>
        <taxon>Eukaryota</taxon>
        <taxon>Viridiplantae</taxon>
        <taxon>Streptophyta</taxon>
        <taxon>Embryophyta</taxon>
        <taxon>Tracheophyta</taxon>
        <taxon>Spermatophyta</taxon>
        <taxon>Magnoliopsida</taxon>
        <taxon>eudicotyledons</taxon>
        <taxon>Gunneridae</taxon>
        <taxon>Pentapetalae</taxon>
        <taxon>rosids</taxon>
        <taxon>fabids</taxon>
        <taxon>Fabales</taxon>
        <taxon>Fabaceae</taxon>
        <taxon>Cercidoideae</taxon>
        <taxon>Cercideae</taxon>
        <taxon>Bauhiniinae</taxon>
        <taxon>Bauhinia</taxon>
    </lineage>
</organism>
<keyword evidence="2" id="KW-1185">Reference proteome</keyword>
<sequence>MENPILEELHKAHNLVLKLAKEIDVKNQRLLEMEQQIDAISTSLSIMTVEKDGLQQAHDRETRNMQILNIKNERLQKRVEELEKRELENDHERKTLIVEIEKLNAQKSIENASTLIIQIETLQNELAEKVEEFQAMEALNQTLILKEHGTNLELHEARKELLNGVGDICDGKNTFGIKRMGEVDPGSFKEICLRRFPEDWELKSAELSSHWQSILTDPNWHPFKREHINGKLQEVIDEEDSKMKELKNIYGNAAFNAVSAALLEINEYNPSGRYVVPELWNFREARKANLKEIIRFMILKMRMLKTRKRQRSVPAGLPVINIT</sequence>
<reference evidence="1 2" key="1">
    <citation type="journal article" date="2022" name="DNA Res.">
        <title>Chromosomal-level genome assembly of the orchid tree Bauhinia variegata (Leguminosae; Cercidoideae) supports the allotetraploid origin hypothesis of Bauhinia.</title>
        <authorList>
            <person name="Zhong Y."/>
            <person name="Chen Y."/>
            <person name="Zheng D."/>
            <person name="Pang J."/>
            <person name="Liu Y."/>
            <person name="Luo S."/>
            <person name="Meng S."/>
            <person name="Qian L."/>
            <person name="Wei D."/>
            <person name="Dai S."/>
            <person name="Zhou R."/>
        </authorList>
    </citation>
    <scope>NUCLEOTIDE SEQUENCE [LARGE SCALE GENOMIC DNA]</scope>
    <source>
        <strain evidence="1">BV-YZ2020</strain>
    </source>
</reference>
<comment type="caution">
    <text evidence="1">The sequence shown here is derived from an EMBL/GenBank/DDBJ whole genome shotgun (WGS) entry which is preliminary data.</text>
</comment>
<evidence type="ECO:0000313" key="2">
    <source>
        <dbReference type="Proteomes" id="UP000828941"/>
    </source>
</evidence>